<proteinExistence type="predicted"/>
<keyword evidence="2" id="KW-1185">Reference proteome</keyword>
<protein>
    <submittedName>
        <fullName evidence="1">Uncharacterized protein</fullName>
    </submittedName>
</protein>
<organism evidence="1 2">
    <name type="scientific">Hymenolepis diminuta</name>
    <name type="common">Rat tapeworm</name>
    <dbReference type="NCBI Taxonomy" id="6216"/>
    <lineage>
        <taxon>Eukaryota</taxon>
        <taxon>Metazoa</taxon>
        <taxon>Spiralia</taxon>
        <taxon>Lophotrochozoa</taxon>
        <taxon>Platyhelminthes</taxon>
        <taxon>Cestoda</taxon>
        <taxon>Eucestoda</taxon>
        <taxon>Cyclophyllidea</taxon>
        <taxon>Hymenolepididae</taxon>
        <taxon>Hymenolepis</taxon>
    </lineage>
</organism>
<dbReference type="AlphaFoldDB" id="A0A564YLG4"/>
<dbReference type="EMBL" id="CABIJS010000233">
    <property type="protein sequence ID" value="VUZ47404.1"/>
    <property type="molecule type" value="Genomic_DNA"/>
</dbReference>
<reference evidence="1 2" key="1">
    <citation type="submission" date="2019-07" db="EMBL/GenBank/DDBJ databases">
        <authorList>
            <person name="Jastrzebski P J."/>
            <person name="Paukszto L."/>
            <person name="Jastrzebski P J."/>
        </authorList>
    </citation>
    <scope>NUCLEOTIDE SEQUENCE [LARGE SCALE GENOMIC DNA]</scope>
    <source>
        <strain evidence="1 2">WMS-il1</strain>
    </source>
</reference>
<sequence length="71" mass="7623">ITSTKNCPLFSVVPLSPTVLSAATFVEVASDDLELHPSVGDNVKVTKKTHLMKSSRSKFVPARLVSEPSIN</sequence>
<evidence type="ECO:0000313" key="2">
    <source>
        <dbReference type="Proteomes" id="UP000321570"/>
    </source>
</evidence>
<gene>
    <name evidence="1" type="ORF">WMSIL1_LOCUS6982</name>
</gene>
<feature type="non-terminal residue" evidence="1">
    <location>
        <position position="1"/>
    </location>
</feature>
<dbReference type="Proteomes" id="UP000321570">
    <property type="component" value="Unassembled WGS sequence"/>
</dbReference>
<evidence type="ECO:0000313" key="1">
    <source>
        <dbReference type="EMBL" id="VUZ47404.1"/>
    </source>
</evidence>
<accession>A0A564YLG4</accession>
<name>A0A564YLG4_HYMDI</name>